<dbReference type="Gene3D" id="3.40.50.720">
    <property type="entry name" value="NAD(P)-binding Rossmann-like Domain"/>
    <property type="match status" value="1"/>
</dbReference>
<name>A0A086Y522_9RHOB</name>
<sequence length="702" mass="73581">MNESTMPAAEATSYAAEGGVALITLTSPPVNALSAKMRQGILDGLARAAADPDVRAVVITGAGRIFCAGADITEFGKPPVAPTLPDLLSGVEESVKPVVAAINGAALGGGCELTLACHGRVGSAAAAIGLPEIKLGIIPGAGGTQRLPRILAPADAFAMMLKGDPVKAPKAKALGLLDEVVEADDLLPAARRLALAFADKGDWPVTGKRSVENSPEARAAFDAAAAEARKKSGDLLNTGALIRSVEAAFDKSLDDGLAVEREEFKTLVASDQSKALRHVFFAERAAARVPGIGKDVKARKVEKVAVIGAGTMGGGISMAFANAGIAVRVIETSEDLLAKGLERIRGTYAASVKRGSLSEADLQKRMALIEGQVGLSAAGEADMIIEAAFEDMGVKREIFGELARVAKPGAVIATNTSYLDVNEIASAAPGREADVIGLHFFSPANVMRLLEVVRGDRTAPDVLETGLSIGRKIGKLPVVSGVCFGFIGNRMLAQRTRAAERLLLSGVSPSEVDDAITGFGFRMGQFAMLDLAGIDIGWRTRKAFGGFAPIGDRLAELGRFGQKTGRGFYLYPEGARKGVPDPEVAQIIAEEAEARGVSSETLTGEEIVERLFYPMVNEGTRILQEGISYRPSDIDLVWINGYGWPSWTGGPMFWADGVGLAKIVASLEAQAKRFDAPELEPAPLLRRLAEEGKGFQSLKEGA</sequence>
<dbReference type="eggNOG" id="COG1024">
    <property type="taxonomic scope" value="Bacteria"/>
</dbReference>
<dbReference type="CDD" id="cd06558">
    <property type="entry name" value="crotonase-like"/>
    <property type="match status" value="1"/>
</dbReference>
<dbReference type="SUPFAM" id="SSF51735">
    <property type="entry name" value="NAD(P)-binding Rossmann-fold domains"/>
    <property type="match status" value="1"/>
</dbReference>
<feature type="domain" description="3-hydroxyacyl-CoA dehydrogenase C-terminal" evidence="14">
    <location>
        <begin position="485"/>
        <end position="571"/>
    </location>
</feature>
<keyword evidence="4" id="KW-0276">Fatty acid metabolism</keyword>
<dbReference type="STRING" id="195105.CN97_17065"/>
<dbReference type="SUPFAM" id="SSF52096">
    <property type="entry name" value="ClpP/crotonase"/>
    <property type="match status" value="1"/>
</dbReference>
<evidence type="ECO:0000259" key="15">
    <source>
        <dbReference type="Pfam" id="PF02737"/>
    </source>
</evidence>
<keyword evidence="12" id="KW-0511">Multifunctional enzyme</keyword>
<dbReference type="GO" id="GO:0004300">
    <property type="term" value="F:enoyl-CoA hydratase activity"/>
    <property type="evidence" value="ECO:0007669"/>
    <property type="project" value="UniProtKB-ARBA"/>
</dbReference>
<feature type="domain" description="3-hydroxyacyl-CoA dehydrogenase C-terminal" evidence="14">
    <location>
        <begin position="607"/>
        <end position="693"/>
    </location>
</feature>
<dbReference type="Gene3D" id="1.10.1040.50">
    <property type="match status" value="1"/>
</dbReference>
<evidence type="ECO:0000259" key="14">
    <source>
        <dbReference type="Pfam" id="PF00725"/>
    </source>
</evidence>
<evidence type="ECO:0000256" key="5">
    <source>
        <dbReference type="ARBA" id="ARBA00022963"/>
    </source>
</evidence>
<evidence type="ECO:0000256" key="6">
    <source>
        <dbReference type="ARBA" id="ARBA00023002"/>
    </source>
</evidence>
<dbReference type="eggNOG" id="COG1250">
    <property type="taxonomic scope" value="Bacteria"/>
</dbReference>
<dbReference type="Gene3D" id="3.90.226.10">
    <property type="entry name" value="2-enoyl-CoA Hydratase, Chain A, domain 1"/>
    <property type="match status" value="1"/>
</dbReference>
<dbReference type="Pfam" id="PF00378">
    <property type="entry name" value="ECH_1"/>
    <property type="match status" value="1"/>
</dbReference>
<dbReference type="GO" id="GO:0016853">
    <property type="term" value="F:isomerase activity"/>
    <property type="evidence" value="ECO:0007669"/>
    <property type="project" value="UniProtKB-KW"/>
</dbReference>
<dbReference type="GO" id="GO:0006635">
    <property type="term" value="P:fatty acid beta-oxidation"/>
    <property type="evidence" value="ECO:0007669"/>
    <property type="project" value="UniProtKB-UniPathway"/>
</dbReference>
<dbReference type="EMBL" id="JGYG01000006">
    <property type="protein sequence ID" value="KFI29372.1"/>
    <property type="molecule type" value="Genomic_DNA"/>
</dbReference>
<comment type="caution">
    <text evidence="16">The sequence shown here is derived from an EMBL/GenBank/DDBJ whole genome shotgun (WGS) entry which is preliminary data.</text>
</comment>
<evidence type="ECO:0000256" key="8">
    <source>
        <dbReference type="ARBA" id="ARBA00023098"/>
    </source>
</evidence>
<dbReference type="InterPro" id="IPR008927">
    <property type="entry name" value="6-PGluconate_DH-like_C_sf"/>
</dbReference>
<dbReference type="FunFam" id="3.40.50.720:FF:000009">
    <property type="entry name" value="Fatty oxidation complex, alpha subunit"/>
    <property type="match status" value="1"/>
</dbReference>
<keyword evidence="17" id="KW-1185">Reference proteome</keyword>
<feature type="domain" description="3-hydroxyacyl-CoA dehydrogenase NAD binding" evidence="15">
    <location>
        <begin position="303"/>
        <end position="480"/>
    </location>
</feature>
<organism evidence="16 17">
    <name type="scientific">Haematobacter massiliensis</name>
    <dbReference type="NCBI Taxonomy" id="195105"/>
    <lineage>
        <taxon>Bacteria</taxon>
        <taxon>Pseudomonadati</taxon>
        <taxon>Pseudomonadota</taxon>
        <taxon>Alphaproteobacteria</taxon>
        <taxon>Rhodobacterales</taxon>
        <taxon>Paracoccaceae</taxon>
        <taxon>Haematobacter</taxon>
    </lineage>
</organism>
<dbReference type="InterPro" id="IPR006176">
    <property type="entry name" value="3-OHacyl-CoA_DH_NAD-bd"/>
</dbReference>
<comment type="catalytic activity">
    <reaction evidence="13">
        <text>a (3S)-3-hydroxyacyl-CoA + NAD(+) = a 3-oxoacyl-CoA + NADH + H(+)</text>
        <dbReference type="Rhea" id="RHEA:22432"/>
        <dbReference type="ChEBI" id="CHEBI:15378"/>
        <dbReference type="ChEBI" id="CHEBI:57318"/>
        <dbReference type="ChEBI" id="CHEBI:57540"/>
        <dbReference type="ChEBI" id="CHEBI:57945"/>
        <dbReference type="ChEBI" id="CHEBI:90726"/>
        <dbReference type="EC" id="1.1.1.35"/>
    </reaction>
</comment>
<dbReference type="GO" id="GO:0003857">
    <property type="term" value="F:(3S)-3-hydroxyacyl-CoA dehydrogenase (NAD+) activity"/>
    <property type="evidence" value="ECO:0007669"/>
    <property type="project" value="UniProtKB-EC"/>
</dbReference>
<dbReference type="InterPro" id="IPR001753">
    <property type="entry name" value="Enoyl-CoA_hydra/iso"/>
</dbReference>
<dbReference type="Pfam" id="PF02737">
    <property type="entry name" value="3HCDH_N"/>
    <property type="match status" value="1"/>
</dbReference>
<evidence type="ECO:0000256" key="3">
    <source>
        <dbReference type="ARBA" id="ARBA00011245"/>
    </source>
</evidence>
<evidence type="ECO:0000313" key="17">
    <source>
        <dbReference type="Proteomes" id="UP000028826"/>
    </source>
</evidence>
<evidence type="ECO:0000256" key="13">
    <source>
        <dbReference type="ARBA" id="ARBA00049556"/>
    </source>
</evidence>
<dbReference type="SUPFAM" id="SSF48179">
    <property type="entry name" value="6-phosphogluconate dehydrogenase C-terminal domain-like"/>
    <property type="match status" value="2"/>
</dbReference>
<keyword evidence="7" id="KW-0520">NAD</keyword>
<keyword evidence="10" id="KW-0413">Isomerase</keyword>
<dbReference type="PANTHER" id="PTHR23309">
    <property type="entry name" value="3-HYDROXYACYL-COA DEHYROGENASE"/>
    <property type="match status" value="1"/>
</dbReference>
<comment type="subunit">
    <text evidence="3">Monomer.</text>
</comment>
<evidence type="ECO:0000256" key="1">
    <source>
        <dbReference type="ARBA" id="ARBA00004275"/>
    </source>
</evidence>
<evidence type="ECO:0000256" key="4">
    <source>
        <dbReference type="ARBA" id="ARBA00022832"/>
    </source>
</evidence>
<keyword evidence="11" id="KW-0456">Lyase</keyword>
<protein>
    <submittedName>
        <fullName evidence="16">3-hydroxyacyl-CoA dehydrogenase</fullName>
    </submittedName>
</protein>
<evidence type="ECO:0000256" key="7">
    <source>
        <dbReference type="ARBA" id="ARBA00023027"/>
    </source>
</evidence>
<dbReference type="FunFam" id="1.10.1040.50:FF:000006">
    <property type="entry name" value="Peroxisomal bifunctional enzyme"/>
    <property type="match status" value="1"/>
</dbReference>
<dbReference type="UniPathway" id="UPA00659"/>
<keyword evidence="5" id="KW-0442">Lipid degradation</keyword>
<reference evidence="16 17" key="1">
    <citation type="submission" date="2014-03" db="EMBL/GenBank/DDBJ databases">
        <title>Genome of Haematobacter massiliensis CCUG 47968.</title>
        <authorList>
            <person name="Wang D."/>
            <person name="Wang G."/>
        </authorList>
    </citation>
    <scope>NUCLEOTIDE SEQUENCE [LARGE SCALE GENOMIC DNA]</scope>
    <source>
        <strain evidence="16 17">CCUG 47968</strain>
    </source>
</reference>
<accession>A0A086Y522</accession>
<dbReference type="PANTHER" id="PTHR23309:SF49">
    <property type="entry name" value="PEROXISOMAL BIFUNCTIONAL ENZYME"/>
    <property type="match status" value="1"/>
</dbReference>
<evidence type="ECO:0000256" key="11">
    <source>
        <dbReference type="ARBA" id="ARBA00023239"/>
    </source>
</evidence>
<dbReference type="GO" id="GO:0070403">
    <property type="term" value="F:NAD+ binding"/>
    <property type="evidence" value="ECO:0007669"/>
    <property type="project" value="InterPro"/>
</dbReference>
<evidence type="ECO:0000256" key="10">
    <source>
        <dbReference type="ARBA" id="ARBA00023235"/>
    </source>
</evidence>
<comment type="pathway">
    <text evidence="2">Lipid metabolism; fatty acid beta-oxidation.</text>
</comment>
<proteinExistence type="predicted"/>
<comment type="subcellular location">
    <subcellularLocation>
        <location evidence="1">Peroxisome</location>
    </subcellularLocation>
</comment>
<gene>
    <name evidence="16" type="ORF">CN97_17065</name>
</gene>
<dbReference type="InterPro" id="IPR036291">
    <property type="entry name" value="NAD(P)-bd_dom_sf"/>
</dbReference>
<evidence type="ECO:0000313" key="16">
    <source>
        <dbReference type="EMBL" id="KFI29372.1"/>
    </source>
</evidence>
<keyword evidence="6" id="KW-0560">Oxidoreductase</keyword>
<dbReference type="Pfam" id="PF00725">
    <property type="entry name" value="3HCDH"/>
    <property type="match status" value="2"/>
</dbReference>
<dbReference type="InterPro" id="IPR029045">
    <property type="entry name" value="ClpP/crotonase-like_dom_sf"/>
</dbReference>
<dbReference type="RefSeq" id="WP_211253678.1">
    <property type="nucleotide sequence ID" value="NZ_CAMIFG010000045.1"/>
</dbReference>
<dbReference type="Proteomes" id="UP000028826">
    <property type="component" value="Unassembled WGS sequence"/>
</dbReference>
<keyword evidence="8" id="KW-0443">Lipid metabolism</keyword>
<evidence type="ECO:0000256" key="12">
    <source>
        <dbReference type="ARBA" id="ARBA00023268"/>
    </source>
</evidence>
<evidence type="ECO:0000256" key="9">
    <source>
        <dbReference type="ARBA" id="ARBA00023140"/>
    </source>
</evidence>
<keyword evidence="9" id="KW-0576">Peroxisome</keyword>
<dbReference type="AlphaFoldDB" id="A0A086Y522"/>
<dbReference type="InterPro" id="IPR006108">
    <property type="entry name" value="3HC_DH_C"/>
</dbReference>
<evidence type="ECO:0000256" key="2">
    <source>
        <dbReference type="ARBA" id="ARBA00005005"/>
    </source>
</evidence>